<evidence type="ECO:0000313" key="2">
    <source>
        <dbReference type="EMBL" id="KAK8083131.1"/>
    </source>
</evidence>
<evidence type="ECO:0000256" key="1">
    <source>
        <dbReference type="SAM" id="MobiDB-lite"/>
    </source>
</evidence>
<name>A0ABR1WHX9_9PEZI</name>
<reference evidence="2 3" key="1">
    <citation type="submission" date="2023-01" db="EMBL/GenBank/DDBJ databases">
        <title>Analysis of 21 Apiospora genomes using comparative genomics revels a genus with tremendous synthesis potential of carbohydrate active enzymes and secondary metabolites.</title>
        <authorList>
            <person name="Sorensen T."/>
        </authorList>
    </citation>
    <scope>NUCLEOTIDE SEQUENCE [LARGE SCALE GENOMIC DNA]</scope>
    <source>
        <strain evidence="2 3">CBS 83171</strain>
    </source>
</reference>
<gene>
    <name evidence="2" type="ORF">PG996_001912</name>
</gene>
<protein>
    <submittedName>
        <fullName evidence="2">Uncharacterized protein</fullName>
    </submittedName>
</protein>
<proteinExistence type="predicted"/>
<accession>A0ABR1WHX9</accession>
<comment type="caution">
    <text evidence="2">The sequence shown here is derived from an EMBL/GenBank/DDBJ whole genome shotgun (WGS) entry which is preliminary data.</text>
</comment>
<dbReference type="Proteomes" id="UP001446871">
    <property type="component" value="Unassembled WGS sequence"/>
</dbReference>
<sequence>MAPPHLGGTREDRPFAAQQHINSRRMAIHRQPPPPRLQDLDADPRRRARAADLLLQPPIVVLEAPQLVCLVLAHPHARHLLVEIAHGAPRALELRPRPAQLLR</sequence>
<feature type="region of interest" description="Disordered" evidence="1">
    <location>
        <begin position="1"/>
        <end position="42"/>
    </location>
</feature>
<evidence type="ECO:0000313" key="3">
    <source>
        <dbReference type="Proteomes" id="UP001446871"/>
    </source>
</evidence>
<keyword evidence="3" id="KW-1185">Reference proteome</keyword>
<organism evidence="2 3">
    <name type="scientific">Apiospora saccharicola</name>
    <dbReference type="NCBI Taxonomy" id="335842"/>
    <lineage>
        <taxon>Eukaryota</taxon>
        <taxon>Fungi</taxon>
        <taxon>Dikarya</taxon>
        <taxon>Ascomycota</taxon>
        <taxon>Pezizomycotina</taxon>
        <taxon>Sordariomycetes</taxon>
        <taxon>Xylariomycetidae</taxon>
        <taxon>Amphisphaeriales</taxon>
        <taxon>Apiosporaceae</taxon>
        <taxon>Apiospora</taxon>
    </lineage>
</organism>
<dbReference type="EMBL" id="JAQQWM010000001">
    <property type="protein sequence ID" value="KAK8083131.1"/>
    <property type="molecule type" value="Genomic_DNA"/>
</dbReference>